<reference evidence="5" key="1">
    <citation type="submission" date="2012-06" db="EMBL/GenBank/DDBJ databases">
        <title>Complete sequence of chromosome of Desulfomonile tiedjei DSM 6799.</title>
        <authorList>
            <person name="Lucas S."/>
            <person name="Copeland A."/>
            <person name="Lapidus A."/>
            <person name="Glavina del Rio T."/>
            <person name="Dalin E."/>
            <person name="Tice H."/>
            <person name="Bruce D."/>
            <person name="Goodwin L."/>
            <person name="Pitluck S."/>
            <person name="Peters L."/>
            <person name="Ovchinnikova G."/>
            <person name="Zeytun A."/>
            <person name="Lu M."/>
            <person name="Kyrpides N."/>
            <person name="Mavromatis K."/>
            <person name="Ivanova N."/>
            <person name="Brettin T."/>
            <person name="Detter J.C."/>
            <person name="Han C."/>
            <person name="Larimer F."/>
            <person name="Land M."/>
            <person name="Hauser L."/>
            <person name="Markowitz V."/>
            <person name="Cheng J.-F."/>
            <person name="Hugenholtz P."/>
            <person name="Woyke T."/>
            <person name="Wu D."/>
            <person name="Spring S."/>
            <person name="Schroeder M."/>
            <person name="Brambilla E."/>
            <person name="Klenk H.-P."/>
            <person name="Eisen J.A."/>
        </authorList>
    </citation>
    <scope>NUCLEOTIDE SEQUENCE [LARGE SCALE GENOMIC DNA]</scope>
    <source>
        <strain evidence="5">ATCC 49306 / DSM 6799 / DCB-1</strain>
    </source>
</reference>
<dbReference type="GO" id="GO:0016625">
    <property type="term" value="F:oxidoreductase activity, acting on the aldehyde or oxo group of donors, iron-sulfur protein as acceptor"/>
    <property type="evidence" value="ECO:0007669"/>
    <property type="project" value="UniProtKB-ARBA"/>
</dbReference>
<accession>I4CA11</accession>
<dbReference type="AlphaFoldDB" id="I4CA11"/>
<feature type="domain" description="Thiamine pyrophosphate enzyme TPP-binding" evidence="2">
    <location>
        <begin position="72"/>
        <end position="211"/>
    </location>
</feature>
<evidence type="ECO:0000313" key="4">
    <source>
        <dbReference type="EMBL" id="AFM26402.1"/>
    </source>
</evidence>
<dbReference type="STRING" id="706587.Desti_3758"/>
<dbReference type="PANTHER" id="PTHR48084:SF4">
    <property type="entry name" value="2-OXOGLUTARATE OXIDOREDUCTASE SUBUNIT KORB"/>
    <property type="match status" value="1"/>
</dbReference>
<dbReference type="GO" id="GO:0044281">
    <property type="term" value="P:small molecule metabolic process"/>
    <property type="evidence" value="ECO:0007669"/>
    <property type="project" value="UniProtKB-ARBA"/>
</dbReference>
<protein>
    <submittedName>
        <fullName evidence="4">2-oxoacid:ferredoxin oxidoreductase, beta subunit</fullName>
    </submittedName>
</protein>
<dbReference type="Proteomes" id="UP000006055">
    <property type="component" value="Chromosome"/>
</dbReference>
<dbReference type="InterPro" id="IPR011766">
    <property type="entry name" value="TPP_enzyme_TPP-bd"/>
</dbReference>
<dbReference type="InterPro" id="IPR032686">
    <property type="entry name" value="PFO_beta_C"/>
</dbReference>
<organism evidence="4 5">
    <name type="scientific">Desulfomonile tiedjei (strain ATCC 49306 / DSM 6799 / DCB-1)</name>
    <dbReference type="NCBI Taxonomy" id="706587"/>
    <lineage>
        <taxon>Bacteria</taxon>
        <taxon>Pseudomonadati</taxon>
        <taxon>Thermodesulfobacteriota</taxon>
        <taxon>Desulfomonilia</taxon>
        <taxon>Desulfomonilales</taxon>
        <taxon>Desulfomonilaceae</taxon>
        <taxon>Desulfomonile</taxon>
    </lineage>
</organism>
<evidence type="ECO:0000256" key="1">
    <source>
        <dbReference type="ARBA" id="ARBA00023002"/>
    </source>
</evidence>
<keyword evidence="5" id="KW-1185">Reference proteome</keyword>
<dbReference type="GO" id="GO:0045333">
    <property type="term" value="P:cellular respiration"/>
    <property type="evidence" value="ECO:0007669"/>
    <property type="project" value="UniProtKB-ARBA"/>
</dbReference>
<dbReference type="RefSeq" id="WP_014811528.1">
    <property type="nucleotide sequence ID" value="NC_018025.1"/>
</dbReference>
<dbReference type="SUPFAM" id="SSF52518">
    <property type="entry name" value="Thiamin diphosphate-binding fold (THDP-binding)"/>
    <property type="match status" value="1"/>
</dbReference>
<keyword evidence="1" id="KW-0560">Oxidoreductase</keyword>
<name>I4CA11_DESTA</name>
<dbReference type="Gene3D" id="3.40.50.970">
    <property type="match status" value="1"/>
</dbReference>
<dbReference type="GO" id="GO:0030976">
    <property type="term" value="F:thiamine pyrophosphate binding"/>
    <property type="evidence" value="ECO:0007669"/>
    <property type="project" value="InterPro"/>
</dbReference>
<dbReference type="eggNOG" id="COG1013">
    <property type="taxonomic scope" value="Bacteria"/>
</dbReference>
<evidence type="ECO:0000259" key="2">
    <source>
        <dbReference type="Pfam" id="PF02775"/>
    </source>
</evidence>
<dbReference type="HOGENOM" id="CLU_048564_0_0_7"/>
<sequence length="272" mass="29802">MKTAAKVLAEQIEHIKESKAFDIRSEALPTWCPGCGYFGIHQGLNACIQELEIPHHQIVTVSGIGCAGRYPFFTSTYGLHTVHGRTLPVATGVKAGNPDLTVYVIGGDGDGLAIGGGHFPHVCRRNVNINYLMFDNSIYGLTKGQPSPSSPLGTKTKASPFGTQDKPLNATLMALTYGASFIARLFAGDPKGITEAVKEGTRHEGFAFFHIYSTCLTFDKTFKTWANLKKWVHPVPEDHDPTDFKKAFELVLNDDYATGIIFRRTHTDTVKK</sequence>
<dbReference type="CDD" id="cd03375">
    <property type="entry name" value="TPP_OGFOR"/>
    <property type="match status" value="1"/>
</dbReference>
<dbReference type="Pfam" id="PF12367">
    <property type="entry name" value="PFO_beta_C"/>
    <property type="match status" value="1"/>
</dbReference>
<dbReference type="PATRIC" id="fig|706587.4.peg.4267"/>
<gene>
    <name evidence="4" type="ordered locus">Desti_3758</name>
</gene>
<dbReference type="KEGG" id="dti:Desti_3758"/>
<dbReference type="EMBL" id="CP003360">
    <property type="protein sequence ID" value="AFM26402.1"/>
    <property type="molecule type" value="Genomic_DNA"/>
</dbReference>
<dbReference type="InterPro" id="IPR051457">
    <property type="entry name" value="2-oxoacid:Fd_oxidoreductase"/>
</dbReference>
<evidence type="ECO:0000259" key="3">
    <source>
        <dbReference type="Pfam" id="PF12367"/>
    </source>
</evidence>
<dbReference type="InterPro" id="IPR029061">
    <property type="entry name" value="THDP-binding"/>
</dbReference>
<dbReference type="Pfam" id="PF02775">
    <property type="entry name" value="TPP_enzyme_C"/>
    <property type="match status" value="1"/>
</dbReference>
<dbReference type="PANTHER" id="PTHR48084">
    <property type="entry name" value="2-OXOGLUTARATE OXIDOREDUCTASE SUBUNIT KORB-RELATED"/>
    <property type="match status" value="1"/>
</dbReference>
<feature type="domain" description="Pyruvate ferredoxin oxidoreductase beta subunit C-terminal" evidence="3">
    <location>
        <begin position="215"/>
        <end position="269"/>
    </location>
</feature>
<dbReference type="OrthoDB" id="9775140at2"/>
<proteinExistence type="predicted"/>
<evidence type="ECO:0000313" key="5">
    <source>
        <dbReference type="Proteomes" id="UP000006055"/>
    </source>
</evidence>